<evidence type="ECO:0000256" key="3">
    <source>
        <dbReference type="ARBA" id="ARBA00022617"/>
    </source>
</evidence>
<feature type="transmembrane region" description="Helical" evidence="9">
    <location>
        <begin position="159"/>
        <end position="183"/>
    </location>
</feature>
<evidence type="ECO:0000256" key="1">
    <source>
        <dbReference type="ARBA" id="ARBA00004434"/>
    </source>
</evidence>
<dbReference type="EMBL" id="JBBPBM010000023">
    <property type="protein sequence ID" value="KAK8546379.1"/>
    <property type="molecule type" value="Genomic_DNA"/>
</dbReference>
<gene>
    <name evidence="10" type="ORF">V6N12_027166</name>
</gene>
<dbReference type="InterPro" id="IPR014314">
    <property type="entry name" value="Succ_DH_cytb556"/>
</dbReference>
<evidence type="ECO:0000256" key="5">
    <source>
        <dbReference type="ARBA" id="ARBA00022723"/>
    </source>
</evidence>
<keyword evidence="6 9" id="KW-1133">Transmembrane helix</keyword>
<organism evidence="10 11">
    <name type="scientific">Hibiscus sabdariffa</name>
    <name type="common">roselle</name>
    <dbReference type="NCBI Taxonomy" id="183260"/>
    <lineage>
        <taxon>Eukaryota</taxon>
        <taxon>Viridiplantae</taxon>
        <taxon>Streptophyta</taxon>
        <taxon>Embryophyta</taxon>
        <taxon>Tracheophyta</taxon>
        <taxon>Spermatophyta</taxon>
        <taxon>Magnoliopsida</taxon>
        <taxon>eudicotyledons</taxon>
        <taxon>Gunneridae</taxon>
        <taxon>Pentapetalae</taxon>
        <taxon>rosids</taxon>
        <taxon>malvids</taxon>
        <taxon>Malvales</taxon>
        <taxon>Malvaceae</taxon>
        <taxon>Malvoideae</taxon>
        <taxon>Hibiscus</taxon>
    </lineage>
</organism>
<evidence type="ECO:0000256" key="7">
    <source>
        <dbReference type="ARBA" id="ARBA00023004"/>
    </source>
</evidence>
<keyword evidence="11" id="KW-1185">Reference proteome</keyword>
<dbReference type="CDD" id="cd03499">
    <property type="entry name" value="SQR_TypeC_SdhC"/>
    <property type="match status" value="1"/>
</dbReference>
<keyword evidence="3" id="KW-0349">Heme</keyword>
<evidence type="ECO:0000256" key="9">
    <source>
        <dbReference type="SAM" id="Phobius"/>
    </source>
</evidence>
<evidence type="ECO:0000313" key="10">
    <source>
        <dbReference type="EMBL" id="KAK8546379.1"/>
    </source>
</evidence>
<dbReference type="PANTHER" id="PTHR10978">
    <property type="entry name" value="SUCCINATE DEHYDROGENASE CYTOCHROME B560 SUBUNIT"/>
    <property type="match status" value="1"/>
</dbReference>
<dbReference type="Gene3D" id="1.20.1300.10">
    <property type="entry name" value="Fumarate reductase/succinate dehydrogenase, transmembrane subunit"/>
    <property type="match status" value="1"/>
</dbReference>
<dbReference type="InterPro" id="IPR034804">
    <property type="entry name" value="SQR/QFR_C/D"/>
</dbReference>
<comment type="caution">
    <text evidence="10">The sequence shown here is derived from an EMBL/GenBank/DDBJ whole genome shotgun (WGS) entry which is preliminary data.</text>
</comment>
<evidence type="ECO:0008006" key="12">
    <source>
        <dbReference type="Google" id="ProtNLM"/>
    </source>
</evidence>
<keyword evidence="5" id="KW-0479">Metal-binding</keyword>
<feature type="transmembrane region" description="Helical" evidence="9">
    <location>
        <begin position="120"/>
        <end position="139"/>
    </location>
</feature>
<dbReference type="InterPro" id="IPR000701">
    <property type="entry name" value="SuccDH_FuR_B_TM-su"/>
</dbReference>
<dbReference type="SUPFAM" id="SSF81343">
    <property type="entry name" value="Fumarate reductase respiratory complex transmembrane subunits"/>
    <property type="match status" value="1"/>
</dbReference>
<accession>A0ABR2DUB8</accession>
<evidence type="ECO:0000256" key="6">
    <source>
        <dbReference type="ARBA" id="ARBA00022989"/>
    </source>
</evidence>
<evidence type="ECO:0000256" key="4">
    <source>
        <dbReference type="ARBA" id="ARBA00022692"/>
    </source>
</evidence>
<sequence length="199" mass="21990">MASSLALKRLVSSNILPSSLRVVRPIVTAPSTSRVSNTNAAHGDVFVPLSPTRSPSQVVNFRDQFMKNPFLSASRDMATLAKADVKESNEGETGERKNILRPLSPHLPVYKPHLHSTLSITNRISGAFLTSVLVFSYLLSLKMGSVCLTYSSFYQFFFYSAKLFLVTASVSALALSYHTYYGIRHLLMDLLKMGVPKVK</sequence>
<protein>
    <recommendedName>
        <fullName evidence="12">Succinate dehydrogenase subunit 3</fullName>
    </recommendedName>
</protein>
<reference evidence="10 11" key="1">
    <citation type="journal article" date="2024" name="G3 (Bethesda)">
        <title>Genome assembly of Hibiscus sabdariffa L. provides insights into metabolisms of medicinal natural products.</title>
        <authorList>
            <person name="Kim T."/>
        </authorList>
    </citation>
    <scope>NUCLEOTIDE SEQUENCE [LARGE SCALE GENOMIC DNA]</scope>
    <source>
        <strain evidence="10">TK-2024</strain>
        <tissue evidence="10">Old leaves</tissue>
    </source>
</reference>
<comment type="subunit">
    <text evidence="2">Component of complex II composed of eight subunits in plants: four classical SDH subunits SDH1, SDH2, SDH3 and SDH4 (a flavoprotein (FP), an iron-sulfur protein (IP), and a cytochrome b composed of a large and a small subunit.), as well as four subunits unknown in mitochondria from bacteria and heterotrophic eukaryotes.</text>
</comment>
<keyword evidence="4 9" id="KW-0812">Transmembrane</keyword>
<evidence type="ECO:0000313" key="11">
    <source>
        <dbReference type="Proteomes" id="UP001472677"/>
    </source>
</evidence>
<dbReference type="Proteomes" id="UP001472677">
    <property type="component" value="Unassembled WGS sequence"/>
</dbReference>
<comment type="subcellular location">
    <subcellularLocation>
        <location evidence="1">Mitochondrion inner membrane</location>
        <topology evidence="1">Single-pass membrane protein</topology>
    </subcellularLocation>
</comment>
<proteinExistence type="predicted"/>
<evidence type="ECO:0000256" key="2">
    <source>
        <dbReference type="ARBA" id="ARBA00011313"/>
    </source>
</evidence>
<keyword evidence="8 9" id="KW-0472">Membrane</keyword>
<keyword evidence="7" id="KW-0408">Iron</keyword>
<dbReference type="PANTHER" id="PTHR10978:SF5">
    <property type="entry name" value="SUCCINATE DEHYDROGENASE CYTOCHROME B560 SUBUNIT, MITOCHONDRIAL"/>
    <property type="match status" value="1"/>
</dbReference>
<dbReference type="Pfam" id="PF01127">
    <property type="entry name" value="Sdh_cyt"/>
    <property type="match status" value="1"/>
</dbReference>
<dbReference type="NCBIfam" id="TIGR02970">
    <property type="entry name" value="succ_dehyd_cytB"/>
    <property type="match status" value="1"/>
</dbReference>
<name>A0ABR2DUB8_9ROSI</name>
<evidence type="ECO:0000256" key="8">
    <source>
        <dbReference type="ARBA" id="ARBA00023136"/>
    </source>
</evidence>